<dbReference type="InterPro" id="IPR011011">
    <property type="entry name" value="Znf_FYVE_PHD"/>
</dbReference>
<feature type="region of interest" description="Disordered" evidence="4">
    <location>
        <begin position="508"/>
        <end position="586"/>
    </location>
</feature>
<dbReference type="PROSITE" id="PS50006">
    <property type="entry name" value="FHA_DOMAIN"/>
    <property type="match status" value="1"/>
</dbReference>
<evidence type="ECO:0000256" key="1">
    <source>
        <dbReference type="ARBA" id="ARBA00022723"/>
    </source>
</evidence>
<feature type="domain" description="FHA" evidence="5">
    <location>
        <begin position="19"/>
        <end position="77"/>
    </location>
</feature>
<dbReference type="AlphaFoldDB" id="A0A915IRQ7"/>
<evidence type="ECO:0000256" key="2">
    <source>
        <dbReference type="ARBA" id="ARBA00022771"/>
    </source>
</evidence>
<dbReference type="InterPro" id="IPR000253">
    <property type="entry name" value="FHA_dom"/>
</dbReference>
<dbReference type="InterPro" id="IPR013083">
    <property type="entry name" value="Znf_RING/FYVE/PHD"/>
</dbReference>
<accession>A0A915IRQ7</accession>
<reference evidence="7" key="1">
    <citation type="submission" date="2022-11" db="UniProtKB">
        <authorList>
            <consortium name="WormBaseParasite"/>
        </authorList>
    </citation>
    <scope>IDENTIFICATION</scope>
</reference>
<keyword evidence="1" id="KW-0479">Metal-binding</keyword>
<name>A0A915IRQ7_ROMCU</name>
<dbReference type="Pfam" id="PF00628">
    <property type="entry name" value="PHD"/>
    <property type="match status" value="1"/>
</dbReference>
<keyword evidence="3" id="KW-0862">Zinc</keyword>
<feature type="region of interest" description="Disordered" evidence="4">
    <location>
        <begin position="733"/>
        <end position="753"/>
    </location>
</feature>
<dbReference type="InterPro" id="IPR001965">
    <property type="entry name" value="Znf_PHD"/>
</dbReference>
<organism evidence="6 7">
    <name type="scientific">Romanomermis culicivorax</name>
    <name type="common">Nematode worm</name>
    <dbReference type="NCBI Taxonomy" id="13658"/>
    <lineage>
        <taxon>Eukaryota</taxon>
        <taxon>Metazoa</taxon>
        <taxon>Ecdysozoa</taxon>
        <taxon>Nematoda</taxon>
        <taxon>Enoplea</taxon>
        <taxon>Dorylaimia</taxon>
        <taxon>Mermithida</taxon>
        <taxon>Mermithoidea</taxon>
        <taxon>Mermithidae</taxon>
        <taxon>Romanomermis</taxon>
    </lineage>
</organism>
<feature type="region of interest" description="Disordered" evidence="4">
    <location>
        <begin position="289"/>
        <end position="350"/>
    </location>
</feature>
<dbReference type="InterPro" id="IPR019787">
    <property type="entry name" value="Znf_PHD-finger"/>
</dbReference>
<feature type="compositionally biased region" description="Polar residues" evidence="4">
    <location>
        <begin position="317"/>
        <end position="335"/>
    </location>
</feature>
<feature type="compositionally biased region" description="Basic and acidic residues" evidence="4">
    <location>
        <begin position="651"/>
        <end position="662"/>
    </location>
</feature>
<dbReference type="WBParaSite" id="nRc.2.0.1.t16550-RA">
    <property type="protein sequence ID" value="nRc.2.0.1.t16550-RA"/>
    <property type="gene ID" value="nRc.2.0.1.g16550"/>
</dbReference>
<feature type="compositionally biased region" description="Basic residues" evidence="4">
    <location>
        <begin position="828"/>
        <end position="842"/>
    </location>
</feature>
<feature type="compositionally biased region" description="Basic and acidic residues" evidence="4">
    <location>
        <begin position="564"/>
        <end position="575"/>
    </location>
</feature>
<dbReference type="SMART" id="SM00240">
    <property type="entry name" value="FHA"/>
    <property type="match status" value="1"/>
</dbReference>
<evidence type="ECO:0000256" key="3">
    <source>
        <dbReference type="ARBA" id="ARBA00022833"/>
    </source>
</evidence>
<keyword evidence="2" id="KW-0863">Zinc-finger</keyword>
<dbReference type="SMART" id="SM00249">
    <property type="entry name" value="PHD"/>
    <property type="match status" value="1"/>
</dbReference>
<proteinExistence type="predicted"/>
<dbReference type="InterPro" id="IPR008984">
    <property type="entry name" value="SMAD_FHA_dom_sf"/>
</dbReference>
<dbReference type="Proteomes" id="UP000887565">
    <property type="component" value="Unplaced"/>
</dbReference>
<dbReference type="SUPFAM" id="SSF49879">
    <property type="entry name" value="SMAD/FHA domain"/>
    <property type="match status" value="1"/>
</dbReference>
<evidence type="ECO:0000259" key="5">
    <source>
        <dbReference type="PROSITE" id="PS50006"/>
    </source>
</evidence>
<feature type="region of interest" description="Disordered" evidence="4">
    <location>
        <begin position="629"/>
        <end position="707"/>
    </location>
</feature>
<dbReference type="Gene3D" id="2.60.200.20">
    <property type="match status" value="1"/>
</dbReference>
<feature type="compositionally biased region" description="Basic and acidic residues" evidence="4">
    <location>
        <begin position="676"/>
        <end position="685"/>
    </location>
</feature>
<keyword evidence="6" id="KW-1185">Reference proteome</keyword>
<feature type="region of interest" description="Disordered" evidence="4">
    <location>
        <begin position="768"/>
        <end position="842"/>
    </location>
</feature>
<feature type="compositionally biased region" description="Low complexity" evidence="4">
    <location>
        <begin position="554"/>
        <end position="563"/>
    </location>
</feature>
<protein>
    <submittedName>
        <fullName evidence="7">FHA domain-containing protein</fullName>
    </submittedName>
</protein>
<dbReference type="Pfam" id="PF00498">
    <property type="entry name" value="FHA"/>
    <property type="match status" value="1"/>
</dbReference>
<feature type="compositionally biased region" description="Basic residues" evidence="4">
    <location>
        <begin position="641"/>
        <end position="650"/>
    </location>
</feature>
<sequence>MIIRAKNSNYDRNLEQDFVKFGRNPEHVDIVLHSSAYANMISREHAEIKRSKLPDGTVIYHLIDRSLNGTYVNDFRVAGQRLLQVGDVIQFGHINGAAIHPGECAPQPDAEFTYVSLALHEKVALISGEMRENFEKVPRHSSALGAKMASFFAASSAGRFSNAAAAASKWTNNPYALAASGAAAAQNAYLAAAAASFNPAAAAAYHLQSALTAGQSAAAARQSPFTQDANAAVGGNWLAGVAQPASIGVLGGSYAAAAAAAQQRLRNLGPECTASTSAAMANFSFQQTSSVTPNESNFGNEQQQQRQASRDLRMSISAHSVSNFNEQQGYQNEPKSSCDIDYRSPNNQSLTTDARFSGNRYTDSIVRASDLRSFYEEQRLYPSKIEKQSALFADQNFNQNQTERTISGVYGLNDSPDSVPISRNTVVMEAPVRTLADTSLQTQRQQSQEVCPSPQKVPIAFNESNNAASSTILQLPDTTNQFGAAGVVQASLTCIETAVKSLHDTSTSLSKMECDSSVPSPPASDAKKTNETEIFEPINDDEAQGPDMKTCQESSSSSRSRTTSPEKLEEKRQETPVKSPQSFKKASEKISKAFGIHRKRKSNEVARLLDELSDSSFMFEMRKKEAQLRRRLGQVEVQKNGSKKNRKRQHSVSDDDKNDKGDNGSNRSTENSEYETTDRDAKVEESDSENEILSRLSGSFHKSLPRRSKRNIATVSAPISDISALSAVVKRNLRSSPKGPLPSKASRESPRSKTKIFPAASCLFLRSPMTSSSSSNSDQSESDDDSNSSARYQKSAKPKSTCRSLRSTKPNMTNKRIDKNNSSNRSKSSSKKKAMTTEHRRKRPVKSVAICLEDVSVVTADKKDEILPRDLFWSYHDPTVSCAADQSCLKPTDSEVQWVQCDKCSGWYHVDCVDCDYDAIKGSDAEYNCDKCK</sequence>
<dbReference type="Gene3D" id="3.30.40.10">
    <property type="entry name" value="Zinc/RING finger domain, C3HC4 (zinc finger)"/>
    <property type="match status" value="1"/>
</dbReference>
<evidence type="ECO:0000256" key="4">
    <source>
        <dbReference type="SAM" id="MobiDB-lite"/>
    </source>
</evidence>
<dbReference type="GO" id="GO:0008270">
    <property type="term" value="F:zinc ion binding"/>
    <property type="evidence" value="ECO:0007669"/>
    <property type="project" value="UniProtKB-KW"/>
</dbReference>
<evidence type="ECO:0000313" key="7">
    <source>
        <dbReference type="WBParaSite" id="nRc.2.0.1.t16550-RA"/>
    </source>
</evidence>
<feature type="compositionally biased region" description="Polar residues" evidence="4">
    <location>
        <begin position="801"/>
        <end position="813"/>
    </location>
</feature>
<evidence type="ECO:0000313" key="6">
    <source>
        <dbReference type="Proteomes" id="UP000887565"/>
    </source>
</evidence>
<feature type="compositionally biased region" description="Polar residues" evidence="4">
    <location>
        <begin position="289"/>
        <end position="307"/>
    </location>
</feature>
<dbReference type="SUPFAM" id="SSF57903">
    <property type="entry name" value="FYVE/PHD zinc finger"/>
    <property type="match status" value="1"/>
</dbReference>